<feature type="region of interest" description="Disordered" evidence="1">
    <location>
        <begin position="416"/>
        <end position="435"/>
    </location>
</feature>
<feature type="compositionally biased region" description="Low complexity" evidence="1">
    <location>
        <begin position="176"/>
        <end position="190"/>
    </location>
</feature>
<dbReference type="Proteomes" id="UP001595075">
    <property type="component" value="Unassembled WGS sequence"/>
</dbReference>
<keyword evidence="3" id="KW-1185">Reference proteome</keyword>
<comment type="caution">
    <text evidence="2">The sequence shown here is derived from an EMBL/GenBank/DDBJ whole genome shotgun (WGS) entry which is preliminary data.</text>
</comment>
<proteinExistence type="predicted"/>
<dbReference type="EMBL" id="JAZHXI010000003">
    <property type="protein sequence ID" value="KAL2073613.1"/>
    <property type="molecule type" value="Genomic_DNA"/>
</dbReference>
<sequence length="435" mass="47996">MGLPLFITPVEPEVASKAAEKIASQPRSSIRRQRTLRGPHARLTAEARRRRILGLMPEAEQYEDVPEGQRGNEPNYTEGDSLASSSGLSRALRLERLRMRDPLSFEREHASILHIDGPLMPPVPESRDYSVAEERQREIYRLRHARQSLRRMSRRHPAPTPPYTDMDLAFTRQADSPRLSSSLTPVLSPSRQASTGSMPSPPHRSLEENDFTNISGGPPTTETAGRSSLSEEAQFLSRQRSVVNAMRLRRLNRQARLDGLGDRDRSLSPEGGAAWDILLTSITPDPQVPSAGSSFASISAAAAAASSPSGSGPSSGSASASTSMTSLDATGEHECDVSDSGTNTEDEEEDIYEIQELSGNGGRGDRFWRSYADVVTARAERRAERPLDQEVGLGDMRRIMSRLARREELLNDVQHDQATRALRQERTRRDADGSY</sequence>
<accession>A0ABR4CW77</accession>
<feature type="region of interest" description="Disordered" evidence="1">
    <location>
        <begin position="304"/>
        <end position="349"/>
    </location>
</feature>
<evidence type="ECO:0000313" key="3">
    <source>
        <dbReference type="Proteomes" id="UP001595075"/>
    </source>
</evidence>
<evidence type="ECO:0000256" key="1">
    <source>
        <dbReference type="SAM" id="MobiDB-lite"/>
    </source>
</evidence>
<protein>
    <submittedName>
        <fullName evidence="2">Uncharacterized protein</fullName>
    </submittedName>
</protein>
<feature type="compositionally biased region" description="Basic residues" evidence="1">
    <location>
        <begin position="29"/>
        <end position="40"/>
    </location>
</feature>
<evidence type="ECO:0000313" key="2">
    <source>
        <dbReference type="EMBL" id="KAL2073613.1"/>
    </source>
</evidence>
<feature type="region of interest" description="Disordered" evidence="1">
    <location>
        <begin position="19"/>
        <end position="87"/>
    </location>
</feature>
<organism evidence="2 3">
    <name type="scientific">Oculimacula yallundae</name>
    <dbReference type="NCBI Taxonomy" id="86028"/>
    <lineage>
        <taxon>Eukaryota</taxon>
        <taxon>Fungi</taxon>
        <taxon>Dikarya</taxon>
        <taxon>Ascomycota</taxon>
        <taxon>Pezizomycotina</taxon>
        <taxon>Leotiomycetes</taxon>
        <taxon>Helotiales</taxon>
        <taxon>Ploettnerulaceae</taxon>
        <taxon>Oculimacula</taxon>
    </lineage>
</organism>
<feature type="compositionally biased region" description="Low complexity" evidence="1">
    <location>
        <begin position="304"/>
        <end position="323"/>
    </location>
</feature>
<feature type="compositionally biased region" description="Low complexity" evidence="1">
    <location>
        <begin position="78"/>
        <end position="87"/>
    </location>
</feature>
<feature type="compositionally biased region" description="Polar residues" evidence="1">
    <location>
        <begin position="211"/>
        <end position="227"/>
    </location>
</feature>
<name>A0ABR4CW77_9HELO</name>
<reference evidence="2 3" key="1">
    <citation type="journal article" date="2024" name="Commun. Biol.">
        <title>Comparative genomic analysis of thermophilic fungi reveals convergent evolutionary adaptations and gene losses.</title>
        <authorList>
            <person name="Steindorff A.S."/>
            <person name="Aguilar-Pontes M.V."/>
            <person name="Robinson A.J."/>
            <person name="Andreopoulos B."/>
            <person name="LaButti K."/>
            <person name="Kuo A."/>
            <person name="Mondo S."/>
            <person name="Riley R."/>
            <person name="Otillar R."/>
            <person name="Haridas S."/>
            <person name="Lipzen A."/>
            <person name="Grimwood J."/>
            <person name="Schmutz J."/>
            <person name="Clum A."/>
            <person name="Reid I.D."/>
            <person name="Moisan M.C."/>
            <person name="Butler G."/>
            <person name="Nguyen T.T.M."/>
            <person name="Dewar K."/>
            <person name="Conant G."/>
            <person name="Drula E."/>
            <person name="Henrissat B."/>
            <person name="Hansel C."/>
            <person name="Singer S."/>
            <person name="Hutchinson M.I."/>
            <person name="de Vries R.P."/>
            <person name="Natvig D.O."/>
            <person name="Powell A.J."/>
            <person name="Tsang A."/>
            <person name="Grigoriev I.V."/>
        </authorList>
    </citation>
    <scope>NUCLEOTIDE SEQUENCE [LARGE SCALE GENOMIC DNA]</scope>
    <source>
        <strain evidence="2 3">CBS 494.80</strain>
    </source>
</reference>
<feature type="region of interest" description="Disordered" evidence="1">
    <location>
        <begin position="176"/>
        <end position="227"/>
    </location>
</feature>
<gene>
    <name evidence="2" type="ORF">VTL71DRAFT_10939</name>
</gene>